<keyword evidence="4" id="KW-0418">Kinase</keyword>
<dbReference type="PANTHER" id="PTHR34220">
    <property type="entry name" value="SENSOR HISTIDINE KINASE YPDA"/>
    <property type="match status" value="1"/>
</dbReference>
<evidence type="ECO:0000259" key="3">
    <source>
        <dbReference type="Pfam" id="PF06580"/>
    </source>
</evidence>
<dbReference type="GO" id="GO:0000155">
    <property type="term" value="F:phosphorelay sensor kinase activity"/>
    <property type="evidence" value="ECO:0007669"/>
    <property type="project" value="InterPro"/>
</dbReference>
<proteinExistence type="predicted"/>
<feature type="transmembrane region" description="Helical" evidence="1">
    <location>
        <begin position="52"/>
        <end position="77"/>
    </location>
</feature>
<dbReference type="Gene3D" id="3.30.565.10">
    <property type="entry name" value="Histidine kinase-like ATPase, C-terminal domain"/>
    <property type="match status" value="1"/>
</dbReference>
<dbReference type="InterPro" id="IPR050640">
    <property type="entry name" value="Bact_2-comp_sensor_kinase"/>
</dbReference>
<dbReference type="RefSeq" id="WP_259084273.1">
    <property type="nucleotide sequence ID" value="NZ_JANTYZ010000023.1"/>
</dbReference>
<feature type="transmembrane region" description="Helical" evidence="1">
    <location>
        <begin position="21"/>
        <end position="40"/>
    </location>
</feature>
<dbReference type="PANTHER" id="PTHR34220:SF7">
    <property type="entry name" value="SENSOR HISTIDINE KINASE YPDA"/>
    <property type="match status" value="1"/>
</dbReference>
<sequence>MPMPTALRDILPGTRRLARQAGLLLGVSVLIGAFLFHVWTGLGQLPERWPTLLWNVYFSFIYAVFIVTSIRATMTVLEARVPLRSRRAVALHVGVLSVATVTAYGLATGFCKVLHGSSFSVRWQVLVVTATVTFMVTLVWSAFAYMNSFYQKLREAEAARYEARLSALRAQINPHFLFNAFNSIAALVRTRPGEAEAVVEDLSDLFRYALQASKDGGTATLGDELEAARRYLSVEKARYRGRLTVEIRVPEQLRPLPIPSMTLQPLVENAVQHGVGETQGDCTVSVTAERADGTVLLRVLDTGPGFDSTDLCDMLGEGSGLANVRERLELFFGEAAQMRLLPQGIELQIPLRGTAETRPRSAVEEHAFGSDEHAFGMTEAE</sequence>
<dbReference type="AlphaFoldDB" id="A0A9X2ZN51"/>
<dbReference type="Proteomes" id="UP001155034">
    <property type="component" value="Unassembled WGS sequence"/>
</dbReference>
<feature type="transmembrane region" description="Helical" evidence="1">
    <location>
        <begin position="122"/>
        <end position="145"/>
    </location>
</feature>
<evidence type="ECO:0000256" key="1">
    <source>
        <dbReference type="SAM" id="Phobius"/>
    </source>
</evidence>
<protein>
    <submittedName>
        <fullName evidence="4">Signal transduction histidine kinase</fullName>
    </submittedName>
</protein>
<evidence type="ECO:0000313" key="5">
    <source>
        <dbReference type="Proteomes" id="UP001155034"/>
    </source>
</evidence>
<evidence type="ECO:0000313" key="4">
    <source>
        <dbReference type="EMBL" id="MCS3866860.1"/>
    </source>
</evidence>
<dbReference type="InterPro" id="IPR010559">
    <property type="entry name" value="Sig_transdc_His_kin_internal"/>
</dbReference>
<gene>
    <name evidence="4" type="ORF">GGP82_003443</name>
</gene>
<reference evidence="4" key="1">
    <citation type="submission" date="2022-08" db="EMBL/GenBank/DDBJ databases">
        <title>Genomic Encyclopedia of Type Strains, Phase V (KMG-V): Genome sequencing to study the core and pangenomes of soil and plant-associated prokaryotes.</title>
        <authorList>
            <person name="Whitman W."/>
        </authorList>
    </citation>
    <scope>NUCLEOTIDE SEQUENCE</scope>
    <source>
        <strain evidence="4">SP2016B</strain>
    </source>
</reference>
<evidence type="ECO:0000259" key="2">
    <source>
        <dbReference type="Pfam" id="PF02518"/>
    </source>
</evidence>
<dbReference type="InterPro" id="IPR003594">
    <property type="entry name" value="HATPase_dom"/>
</dbReference>
<dbReference type="GO" id="GO:0016020">
    <property type="term" value="C:membrane"/>
    <property type="evidence" value="ECO:0007669"/>
    <property type="project" value="InterPro"/>
</dbReference>
<feature type="transmembrane region" description="Helical" evidence="1">
    <location>
        <begin position="89"/>
        <end position="110"/>
    </location>
</feature>
<keyword evidence="1" id="KW-0472">Membrane</keyword>
<organism evidence="4 5">
    <name type="scientific">Salinibacter ruber</name>
    <dbReference type="NCBI Taxonomy" id="146919"/>
    <lineage>
        <taxon>Bacteria</taxon>
        <taxon>Pseudomonadati</taxon>
        <taxon>Rhodothermota</taxon>
        <taxon>Rhodothermia</taxon>
        <taxon>Rhodothermales</taxon>
        <taxon>Salinibacteraceae</taxon>
        <taxon>Salinibacter</taxon>
    </lineage>
</organism>
<dbReference type="Pfam" id="PF06580">
    <property type="entry name" value="His_kinase"/>
    <property type="match status" value="1"/>
</dbReference>
<keyword evidence="1" id="KW-1133">Transmembrane helix</keyword>
<dbReference type="SUPFAM" id="SSF55874">
    <property type="entry name" value="ATPase domain of HSP90 chaperone/DNA topoisomerase II/histidine kinase"/>
    <property type="match status" value="1"/>
</dbReference>
<feature type="domain" description="Signal transduction histidine kinase internal region" evidence="3">
    <location>
        <begin position="163"/>
        <end position="243"/>
    </location>
</feature>
<accession>A0A9X2ZN51</accession>
<keyword evidence="4" id="KW-0808">Transferase</keyword>
<dbReference type="Pfam" id="PF02518">
    <property type="entry name" value="HATPase_c"/>
    <property type="match status" value="1"/>
</dbReference>
<dbReference type="EMBL" id="JANTYZ010000023">
    <property type="protein sequence ID" value="MCS3866860.1"/>
    <property type="molecule type" value="Genomic_DNA"/>
</dbReference>
<comment type="caution">
    <text evidence="4">The sequence shown here is derived from an EMBL/GenBank/DDBJ whole genome shotgun (WGS) entry which is preliminary data.</text>
</comment>
<keyword evidence="1" id="KW-0812">Transmembrane</keyword>
<dbReference type="InterPro" id="IPR036890">
    <property type="entry name" value="HATPase_C_sf"/>
</dbReference>
<name>A0A9X2ZN51_9BACT</name>
<feature type="domain" description="Histidine kinase/HSP90-like ATPase" evidence="2">
    <location>
        <begin position="263"/>
        <end position="333"/>
    </location>
</feature>